<evidence type="ECO:0000313" key="3">
    <source>
        <dbReference type="RefSeq" id="XP_026284765.1"/>
    </source>
</evidence>
<evidence type="ECO:0000313" key="2">
    <source>
        <dbReference type="Proteomes" id="UP000504606"/>
    </source>
</evidence>
<feature type="compositionally biased region" description="Low complexity" evidence="1">
    <location>
        <begin position="399"/>
        <end position="409"/>
    </location>
</feature>
<feature type="region of interest" description="Disordered" evidence="1">
    <location>
        <begin position="374"/>
        <end position="409"/>
    </location>
</feature>
<dbReference type="KEGG" id="foc:113210810"/>
<protein>
    <submittedName>
        <fullName evidence="3">Uncharacterized protein LOC113210810 isoform X2</fullName>
    </submittedName>
</protein>
<keyword evidence="2" id="KW-1185">Reference proteome</keyword>
<name>A0A6J1SZJ2_FRAOC</name>
<dbReference type="AlphaFoldDB" id="A0A6J1SZJ2"/>
<dbReference type="RefSeq" id="XP_026284765.1">
    <property type="nucleotide sequence ID" value="XM_026428980.2"/>
</dbReference>
<reference evidence="3" key="1">
    <citation type="submission" date="2025-08" db="UniProtKB">
        <authorList>
            <consortium name="RefSeq"/>
        </authorList>
    </citation>
    <scope>IDENTIFICATION</scope>
    <source>
        <tissue evidence="3">Whole organism</tissue>
    </source>
</reference>
<dbReference type="GeneID" id="113210810"/>
<feature type="compositionally biased region" description="Acidic residues" evidence="1">
    <location>
        <begin position="375"/>
        <end position="386"/>
    </location>
</feature>
<dbReference type="Proteomes" id="UP000504606">
    <property type="component" value="Unplaced"/>
</dbReference>
<proteinExistence type="predicted"/>
<gene>
    <name evidence="3" type="primary">LOC113210810</name>
</gene>
<organism evidence="2 3">
    <name type="scientific">Frankliniella occidentalis</name>
    <name type="common">Western flower thrips</name>
    <name type="synonym">Euthrips occidentalis</name>
    <dbReference type="NCBI Taxonomy" id="133901"/>
    <lineage>
        <taxon>Eukaryota</taxon>
        <taxon>Metazoa</taxon>
        <taxon>Ecdysozoa</taxon>
        <taxon>Arthropoda</taxon>
        <taxon>Hexapoda</taxon>
        <taxon>Insecta</taxon>
        <taxon>Pterygota</taxon>
        <taxon>Neoptera</taxon>
        <taxon>Paraneoptera</taxon>
        <taxon>Thysanoptera</taxon>
        <taxon>Terebrantia</taxon>
        <taxon>Thripoidea</taxon>
        <taxon>Thripidae</taxon>
        <taxon>Frankliniella</taxon>
    </lineage>
</organism>
<accession>A0A6J1SZJ2</accession>
<evidence type="ECO:0000256" key="1">
    <source>
        <dbReference type="SAM" id="MobiDB-lite"/>
    </source>
</evidence>
<sequence length="409" mass="46075">MAPAAVDISLGARRVEQEQERECTAEDRAAWKRYRGGGRTDHASARRIMNRRYAPRALRPFRGDPDSRQGMRYAAERDFFDLRDDASVRALAREVTEHQYRDKNAEVRPVDLAGRSARQVIAAARLQQETWVALGTSSRDIHRGIPLADRTPYTVEVNGKEVEMPVCSGPDETYAAGRYRVASRHRTEEHCTAATSEHRLGMSFVKGVSSYERDVVPVLEAAMDALGGAAPGAGQRRLAELLIQFARSHSLAGAPPELSDEQREKLFKVCFLVMEKEQAQWQASFFVGHKWQLGMSVAFARLLILFREGAVTLRDVFNEYGVYSNHPKRMVDCRDLVRKRCDAVDRLYVKQKGEELTLQHAMDDLREVYGGKEVEEVEEKEEEGEGESVRQHLVQLRVSSSSSSSSSSS</sequence>